<dbReference type="EMBL" id="FLMQ01000056">
    <property type="protein sequence ID" value="SBP89192.1"/>
    <property type="molecule type" value="Genomic_DNA"/>
</dbReference>
<sequence>MSPARPTNQASVAASVRARLLNVAKAQGVDFNQVLVRFALERILYRLTQSRHADRFLLKGALLFTLWYDMPHRATRDADLLGFGASDLASVAETFRDIAAVAADDGIVFDPTSVTVEEIRKEAGYGGVRVIIAGELAKARCKTQIDVGFGDVVTPAPVDSVYPVLLDDLPAPRLRAYPTYTVIAEKLHAIALLGMTNSRLKDYFDLSVLLERETLDIDLLAKAIKATFDRRGMAVPDALPIGLSEEFALDSSRASLWLAFFKKNALTPEPLPVIVDRLRSALAPALNRAAL</sequence>
<name>A0A238D7P0_THIDL</name>
<organism evidence="1 2">
    <name type="scientific">Thiomonas delicata</name>
    <name type="common">Thiomonas cuprina</name>
    <dbReference type="NCBI Taxonomy" id="364030"/>
    <lineage>
        <taxon>Bacteria</taxon>
        <taxon>Pseudomonadati</taxon>
        <taxon>Pseudomonadota</taxon>
        <taxon>Betaproteobacteria</taxon>
        <taxon>Burkholderiales</taxon>
        <taxon>Thiomonas</taxon>
    </lineage>
</organism>
<evidence type="ECO:0000313" key="2">
    <source>
        <dbReference type="Proteomes" id="UP000214566"/>
    </source>
</evidence>
<proteinExistence type="predicted"/>
<dbReference type="OrthoDB" id="9808443at2"/>
<evidence type="ECO:0008006" key="3">
    <source>
        <dbReference type="Google" id="ProtNLM"/>
    </source>
</evidence>
<accession>A0A238D7P0</accession>
<dbReference type="Proteomes" id="UP000214566">
    <property type="component" value="Unassembled WGS sequence"/>
</dbReference>
<dbReference type="AlphaFoldDB" id="A0A238D7P0"/>
<gene>
    <name evidence="1" type="ORF">THIARS_70812</name>
</gene>
<dbReference type="RefSeq" id="WP_013106927.1">
    <property type="nucleotide sequence ID" value="NZ_LT592171.1"/>
</dbReference>
<dbReference type="InterPro" id="IPR014942">
    <property type="entry name" value="AbiEii"/>
</dbReference>
<keyword evidence="2" id="KW-1185">Reference proteome</keyword>
<evidence type="ECO:0000313" key="1">
    <source>
        <dbReference type="EMBL" id="SBP89192.1"/>
    </source>
</evidence>
<dbReference type="Pfam" id="PF08843">
    <property type="entry name" value="AbiEii"/>
    <property type="match status" value="1"/>
</dbReference>
<reference evidence="1 2" key="1">
    <citation type="submission" date="2016-06" db="EMBL/GenBank/DDBJ databases">
        <authorList>
            <person name="Kjaerup R.B."/>
            <person name="Dalgaard T.S."/>
            <person name="Juul-Madsen H.R."/>
        </authorList>
    </citation>
    <scope>NUCLEOTIDE SEQUENCE [LARGE SCALE GENOMIC DNA]</scope>
    <source>
        <strain evidence="1 2">DSM 16361</strain>
    </source>
</reference>
<protein>
    <recommendedName>
        <fullName evidence="3">Nucleotidyl transferase AbiEii/AbiGii toxin family protein</fullName>
    </recommendedName>
</protein>